<dbReference type="EMBL" id="AWGJ01000005">
    <property type="protein sequence ID" value="ODN79667.1"/>
    <property type="molecule type" value="Genomic_DNA"/>
</dbReference>
<feature type="region of interest" description="Disordered" evidence="1">
    <location>
        <begin position="287"/>
        <end position="308"/>
    </location>
</feature>
<keyword evidence="3" id="KW-1185">Reference proteome</keyword>
<feature type="compositionally biased region" description="Polar residues" evidence="1">
    <location>
        <begin position="1"/>
        <end position="23"/>
    </location>
</feature>
<dbReference type="RefSeq" id="XP_018994514.1">
    <property type="nucleotide sequence ID" value="XM_019137488.1"/>
</dbReference>
<evidence type="ECO:0000256" key="1">
    <source>
        <dbReference type="SAM" id="MobiDB-lite"/>
    </source>
</evidence>
<dbReference type="Proteomes" id="UP000094065">
    <property type="component" value="Unassembled WGS sequence"/>
</dbReference>
<evidence type="ECO:0000313" key="2">
    <source>
        <dbReference type="EMBL" id="ODN79667.1"/>
    </source>
</evidence>
<proteinExistence type="predicted"/>
<reference evidence="2 3" key="1">
    <citation type="submission" date="2016-06" db="EMBL/GenBank/DDBJ databases">
        <title>Evolution of pathogenesis and genome organization in the Tremellales.</title>
        <authorList>
            <person name="Cuomo C."/>
            <person name="Litvintseva A."/>
            <person name="Heitman J."/>
            <person name="Chen Y."/>
            <person name="Sun S."/>
            <person name="Springer D."/>
            <person name="Dromer F."/>
            <person name="Young S."/>
            <person name="Zeng Q."/>
            <person name="Chapman S."/>
            <person name="Gujja S."/>
            <person name="Saif S."/>
            <person name="Birren B."/>
        </authorList>
    </citation>
    <scope>NUCLEOTIDE SEQUENCE [LARGE SCALE GENOMIC DNA]</scope>
    <source>
        <strain evidence="2 3">CBS 6039</strain>
    </source>
</reference>
<dbReference type="OrthoDB" id="2596783at2759"/>
<dbReference type="GeneID" id="30154911"/>
<gene>
    <name evidence="2" type="ORF">L202_03602</name>
</gene>
<accession>A0A1E3HTJ3</accession>
<feature type="compositionally biased region" description="Low complexity" evidence="1">
    <location>
        <begin position="88"/>
        <end position="102"/>
    </location>
</feature>
<evidence type="ECO:0000313" key="3">
    <source>
        <dbReference type="Proteomes" id="UP000094065"/>
    </source>
</evidence>
<feature type="region of interest" description="Disordered" evidence="1">
    <location>
        <begin position="1"/>
        <end position="122"/>
    </location>
</feature>
<name>A0A1E3HTJ3_9TREE</name>
<dbReference type="AlphaFoldDB" id="A0A1E3HTJ3"/>
<sequence length="308" mass="34923">MTHSLTSPPSQYSRPPMSSSPLNPFSHPPSVPDPQQSRHAPSSSPPANPMSSPTPFFRPSPGRLGSNSGPGLGKGKLSTRYTRPARKSLPSALPSYSPAGPSNGDLFSEGTTPLEGAMWRERFTRRMDERTRRKEAKERNLEMRRGIGRPLFTDDIEEDEDELERKAKEDDDEIYRRITILQRKKAIHAQLVNEEYETGGSDPSLPDFWEDELEQMQKEERDLIRRLEAGIPEGIEDEEEVPEELVREAEEIDMGERRGMNMYAAVEEDDWDMDVTWEEMEVARKVEEEAFGASGNLRRSDGDGMDVD</sequence>
<organism evidence="2 3">
    <name type="scientific">Cryptococcus amylolentus CBS 6039</name>
    <dbReference type="NCBI Taxonomy" id="1295533"/>
    <lineage>
        <taxon>Eukaryota</taxon>
        <taxon>Fungi</taxon>
        <taxon>Dikarya</taxon>
        <taxon>Basidiomycota</taxon>
        <taxon>Agaricomycotina</taxon>
        <taxon>Tremellomycetes</taxon>
        <taxon>Tremellales</taxon>
        <taxon>Cryptococcaceae</taxon>
        <taxon>Cryptococcus</taxon>
    </lineage>
</organism>
<comment type="caution">
    <text evidence="2">The sequence shown here is derived from an EMBL/GenBank/DDBJ whole genome shotgun (WGS) entry which is preliminary data.</text>
</comment>
<protein>
    <submittedName>
        <fullName evidence="2">Uncharacterized protein</fullName>
    </submittedName>
</protein>